<dbReference type="GO" id="GO:0008168">
    <property type="term" value="F:methyltransferase activity"/>
    <property type="evidence" value="ECO:0007669"/>
    <property type="project" value="UniProtKB-KW"/>
</dbReference>
<evidence type="ECO:0000313" key="2">
    <source>
        <dbReference type="EMBL" id="MBD2686660.1"/>
    </source>
</evidence>
<keyword evidence="3" id="KW-1185">Reference proteome</keyword>
<accession>A0ABR8IVD8</accession>
<dbReference type="Gene3D" id="3.40.50.150">
    <property type="entry name" value="Vaccinia Virus protein VP39"/>
    <property type="match status" value="1"/>
</dbReference>
<organism evidence="2 3">
    <name type="scientific">Aphanizomenon flos-aquae FACHB-1249</name>
    <dbReference type="NCBI Taxonomy" id="2692889"/>
    <lineage>
        <taxon>Bacteria</taxon>
        <taxon>Bacillati</taxon>
        <taxon>Cyanobacteriota</taxon>
        <taxon>Cyanophyceae</taxon>
        <taxon>Nostocales</taxon>
        <taxon>Aphanizomenonaceae</taxon>
        <taxon>Aphanizomenon</taxon>
    </lineage>
</organism>
<dbReference type="EMBL" id="JACJTM010000038">
    <property type="protein sequence ID" value="MBD2686660.1"/>
    <property type="molecule type" value="Genomic_DNA"/>
</dbReference>
<feature type="domain" description="Methyltransferase type 12" evidence="1">
    <location>
        <begin position="55"/>
        <end position="152"/>
    </location>
</feature>
<proteinExistence type="predicted"/>
<dbReference type="SUPFAM" id="SSF53335">
    <property type="entry name" value="S-adenosyl-L-methionine-dependent methyltransferases"/>
    <property type="match status" value="1"/>
</dbReference>
<dbReference type="GO" id="GO:0032259">
    <property type="term" value="P:methylation"/>
    <property type="evidence" value="ECO:0007669"/>
    <property type="project" value="UniProtKB-KW"/>
</dbReference>
<sequence>MDQKQLYELQVSEKKENFNNQDTKNHINGRDKFIIEYLQDLENRKKELKIAELSIGDGSLSRALLNSLKIIELTGFDISSTRIAEVEKLIEDTVLEPKRKVRFYECNFDTQFNLLNPDLFDVVIALDIMEHVFDVFGFVENCSRILKQGGILIIRVPNVAYIKHRVGLFFGNLPITASWFGNKGDLSIWRDRWGWDGGHLHYFTIPLLYQLLKQYGLQIQLCRDPGTQFSRFRNLLPELLYSNPLIIAKK</sequence>
<name>A0ABR8IVD8_APHFL</name>
<dbReference type="Proteomes" id="UP000660270">
    <property type="component" value="Unassembled WGS sequence"/>
</dbReference>
<dbReference type="CDD" id="cd02440">
    <property type="entry name" value="AdoMet_MTases"/>
    <property type="match status" value="1"/>
</dbReference>
<gene>
    <name evidence="2" type="ORF">H6G43_15875</name>
</gene>
<protein>
    <submittedName>
        <fullName evidence="2">Class I SAM-dependent methyltransferase</fullName>
    </submittedName>
</protein>
<dbReference type="Pfam" id="PF08242">
    <property type="entry name" value="Methyltransf_12"/>
    <property type="match status" value="1"/>
</dbReference>
<evidence type="ECO:0000313" key="3">
    <source>
        <dbReference type="Proteomes" id="UP000660270"/>
    </source>
</evidence>
<dbReference type="InterPro" id="IPR013217">
    <property type="entry name" value="Methyltransf_12"/>
</dbReference>
<dbReference type="InterPro" id="IPR029063">
    <property type="entry name" value="SAM-dependent_MTases_sf"/>
</dbReference>
<comment type="caution">
    <text evidence="2">The sequence shown here is derived from an EMBL/GenBank/DDBJ whole genome shotgun (WGS) entry which is preliminary data.</text>
</comment>
<reference evidence="2 3" key="1">
    <citation type="journal article" date="2020" name="ISME J.">
        <title>Comparative genomics reveals insights into cyanobacterial evolution and habitat adaptation.</title>
        <authorList>
            <person name="Chen M.Y."/>
            <person name="Teng W.K."/>
            <person name="Zhao L."/>
            <person name="Hu C.X."/>
            <person name="Zhou Y.K."/>
            <person name="Han B.P."/>
            <person name="Song L.R."/>
            <person name="Shu W.S."/>
        </authorList>
    </citation>
    <scope>NUCLEOTIDE SEQUENCE [LARGE SCALE GENOMIC DNA]</scope>
    <source>
        <strain evidence="2 3">FACHB-1249</strain>
    </source>
</reference>
<keyword evidence="2" id="KW-0489">Methyltransferase</keyword>
<keyword evidence="2" id="KW-0808">Transferase</keyword>
<evidence type="ECO:0000259" key="1">
    <source>
        <dbReference type="Pfam" id="PF08242"/>
    </source>
</evidence>
<dbReference type="RefSeq" id="WP_190647047.1">
    <property type="nucleotide sequence ID" value="NZ_JACJTM010000038.1"/>
</dbReference>